<evidence type="ECO:0000313" key="3">
    <source>
        <dbReference type="Proteomes" id="UP000615026"/>
    </source>
</evidence>
<dbReference type="EMBL" id="JADEXP010000002">
    <property type="protein sequence ID" value="MBE9065140.1"/>
    <property type="molecule type" value="Genomic_DNA"/>
</dbReference>
<gene>
    <name evidence="2" type="ORF">IQ260_00540</name>
</gene>
<proteinExistence type="predicted"/>
<accession>A0A928ZPF6</accession>
<feature type="transmembrane region" description="Helical" evidence="1">
    <location>
        <begin position="12"/>
        <end position="30"/>
    </location>
</feature>
<keyword evidence="3" id="KW-1185">Reference proteome</keyword>
<sequence length="101" mass="10884">MNLNHHTGAQAARFLFITCASSAVVQLAALWQPLKIALIVTAVIAFLMFVGLFALQFQGILGSRSWAQRLTFEASTVGILQFSSVVTAVIMGGLVTWIAIF</sequence>
<dbReference type="AlphaFoldDB" id="A0A928ZPF6"/>
<reference evidence="2" key="1">
    <citation type="submission" date="2020-10" db="EMBL/GenBank/DDBJ databases">
        <authorList>
            <person name="Castelo-Branco R."/>
            <person name="Eusebio N."/>
            <person name="Adriana R."/>
            <person name="Vieira A."/>
            <person name="Brugerolle De Fraissinette N."/>
            <person name="Rezende De Castro R."/>
            <person name="Schneider M.P."/>
            <person name="Vasconcelos V."/>
            <person name="Leao P.N."/>
        </authorList>
    </citation>
    <scope>NUCLEOTIDE SEQUENCE</scope>
    <source>
        <strain evidence="2">LEGE 11479</strain>
    </source>
</reference>
<feature type="transmembrane region" description="Helical" evidence="1">
    <location>
        <begin position="76"/>
        <end position="100"/>
    </location>
</feature>
<name>A0A928ZPF6_LEPEC</name>
<evidence type="ECO:0000256" key="1">
    <source>
        <dbReference type="SAM" id="Phobius"/>
    </source>
</evidence>
<keyword evidence="1" id="KW-0812">Transmembrane</keyword>
<protein>
    <submittedName>
        <fullName evidence="2">Uncharacterized protein</fullName>
    </submittedName>
</protein>
<organism evidence="2 3">
    <name type="scientific">Leptolyngbya cf. ectocarpi LEGE 11479</name>
    <dbReference type="NCBI Taxonomy" id="1828722"/>
    <lineage>
        <taxon>Bacteria</taxon>
        <taxon>Bacillati</taxon>
        <taxon>Cyanobacteriota</taxon>
        <taxon>Cyanophyceae</taxon>
        <taxon>Leptolyngbyales</taxon>
        <taxon>Leptolyngbyaceae</taxon>
        <taxon>Leptolyngbya group</taxon>
        <taxon>Leptolyngbya</taxon>
    </lineage>
</organism>
<keyword evidence="1" id="KW-0472">Membrane</keyword>
<feature type="transmembrane region" description="Helical" evidence="1">
    <location>
        <begin position="36"/>
        <end position="55"/>
    </location>
</feature>
<evidence type="ECO:0000313" key="2">
    <source>
        <dbReference type="EMBL" id="MBE9065140.1"/>
    </source>
</evidence>
<keyword evidence="1" id="KW-1133">Transmembrane helix</keyword>
<comment type="caution">
    <text evidence="2">The sequence shown here is derived from an EMBL/GenBank/DDBJ whole genome shotgun (WGS) entry which is preliminary data.</text>
</comment>
<dbReference type="Proteomes" id="UP000615026">
    <property type="component" value="Unassembled WGS sequence"/>
</dbReference>
<dbReference type="RefSeq" id="WP_193989846.1">
    <property type="nucleotide sequence ID" value="NZ_JADEXP010000002.1"/>
</dbReference>